<proteinExistence type="predicted"/>
<sequence length="423" mass="44942">MAGMAAGKVTAKAAGRSAGLSWGRPGASGPGRRAALLRAAAGTALAALAAFATAPLAPARAQPAADRSAPTVAGYFFIGGRYQRVEDKTVMVGQMFVQSRSPAKPTQALPIVMVHGVAQSGVNFLGTPDGRPGWVQYFVEQGFRVYVVDQVGRGRSGTNPEVYGPYTRLSARTLEETYTAQEVYDLFPQAKLHTQWPGGPGVQGNPAFDQFMASQVPYLANSQQTEELVTPALVALIDKIGPAILLTHGQGALFGWAVSDQRPDLVKAHVAVEPNGPPFFDVRFRGGKDFWERAGEGRARAYGITRMPLTFDPPVNAPEDLAVAQAKAPTAEGRIRCWLQAEPARKLPNLARVPTVIVTAEASFRAPTDDCTAAFLAQAGAKPDSLRLVEAGIRGNGHMMMLEKNSDQVAGTVAGWIKARLAK</sequence>
<dbReference type="Proteomes" id="UP000401717">
    <property type="component" value="Unassembled WGS sequence"/>
</dbReference>
<dbReference type="SUPFAM" id="SSF53474">
    <property type="entry name" value="alpha/beta-Hydrolases"/>
    <property type="match status" value="1"/>
</dbReference>
<name>A0A564G664_9HYPH</name>
<dbReference type="Proteomes" id="UP001055303">
    <property type="component" value="Unassembled WGS sequence"/>
</dbReference>
<dbReference type="AlphaFoldDB" id="A0A564G664"/>
<dbReference type="InterPro" id="IPR000073">
    <property type="entry name" value="AB_hydrolase_1"/>
</dbReference>
<dbReference type="CDD" id="cd12809">
    <property type="entry name" value="Esterase_713_like-2"/>
    <property type="match status" value="1"/>
</dbReference>
<dbReference type="Gene3D" id="3.40.50.1820">
    <property type="entry name" value="alpha/beta hydrolase"/>
    <property type="match status" value="1"/>
</dbReference>
<organism evidence="3 4">
    <name type="scientific">Methylobacterium dankookense</name>
    <dbReference type="NCBI Taxonomy" id="560405"/>
    <lineage>
        <taxon>Bacteria</taxon>
        <taxon>Pseudomonadati</taxon>
        <taxon>Pseudomonadota</taxon>
        <taxon>Alphaproteobacteria</taxon>
        <taxon>Hyphomicrobiales</taxon>
        <taxon>Methylobacteriaceae</taxon>
        <taxon>Methylobacterium</taxon>
    </lineage>
</organism>
<gene>
    <name evidence="2" type="ORF">IFDJLNFL_3658</name>
    <name evidence="3" type="ORF">MTDSW087_05575</name>
</gene>
<reference evidence="3 4" key="1">
    <citation type="submission" date="2019-06" db="EMBL/GenBank/DDBJ databases">
        <authorList>
            <person name="Rodrigo-Torres L."/>
            <person name="Arahal R. D."/>
            <person name="Lucena T."/>
        </authorList>
    </citation>
    <scope>NUCLEOTIDE SEQUENCE [LARGE SCALE GENOMIC DNA]</scope>
    <source>
        <strain evidence="3 4">SW08-7</strain>
    </source>
</reference>
<dbReference type="PANTHER" id="PTHR43194">
    <property type="entry name" value="HYDROLASE ALPHA/BETA FOLD FAMILY"/>
    <property type="match status" value="1"/>
</dbReference>
<dbReference type="EMBL" id="BPQI01000118">
    <property type="protein sequence ID" value="GJD57746.1"/>
    <property type="molecule type" value="Genomic_DNA"/>
</dbReference>
<accession>A0A564G664</accession>
<dbReference type="InterPro" id="IPR006311">
    <property type="entry name" value="TAT_signal"/>
</dbReference>
<evidence type="ECO:0000313" key="3">
    <source>
        <dbReference type="EMBL" id="VUF15827.1"/>
    </source>
</evidence>
<feature type="domain" description="AB hydrolase-1" evidence="1">
    <location>
        <begin position="111"/>
        <end position="410"/>
    </location>
</feature>
<evidence type="ECO:0000313" key="5">
    <source>
        <dbReference type="Proteomes" id="UP001055303"/>
    </source>
</evidence>
<reference evidence="2" key="3">
    <citation type="submission" date="2021-08" db="EMBL/GenBank/DDBJ databases">
        <authorList>
            <person name="Tani A."/>
            <person name="Ola A."/>
            <person name="Ogura Y."/>
            <person name="Katsura K."/>
            <person name="Hayashi T."/>
        </authorList>
    </citation>
    <scope>NUCLEOTIDE SEQUENCE</scope>
    <source>
        <strain evidence="2">DSM 22415</strain>
    </source>
</reference>
<protein>
    <recommendedName>
        <fullName evidence="1">AB hydrolase-1 domain-containing protein</fullName>
    </recommendedName>
</protein>
<evidence type="ECO:0000313" key="2">
    <source>
        <dbReference type="EMBL" id="GJD57746.1"/>
    </source>
</evidence>
<reference evidence="2" key="2">
    <citation type="journal article" date="2021" name="Front. Microbiol.">
        <title>Comprehensive Comparative Genomics and Phenotyping of Methylobacterium Species.</title>
        <authorList>
            <person name="Alessa O."/>
            <person name="Ogura Y."/>
            <person name="Fujitani Y."/>
            <person name="Takami H."/>
            <person name="Hayashi T."/>
            <person name="Sahin N."/>
            <person name="Tani A."/>
        </authorList>
    </citation>
    <scope>NUCLEOTIDE SEQUENCE</scope>
    <source>
        <strain evidence="2">DSM 22415</strain>
    </source>
</reference>
<dbReference type="PROSITE" id="PS51318">
    <property type="entry name" value="TAT"/>
    <property type="match status" value="1"/>
</dbReference>
<evidence type="ECO:0000259" key="1">
    <source>
        <dbReference type="Pfam" id="PF12697"/>
    </source>
</evidence>
<dbReference type="EMBL" id="CABFVH010000072">
    <property type="protein sequence ID" value="VUF15827.1"/>
    <property type="molecule type" value="Genomic_DNA"/>
</dbReference>
<dbReference type="InterPro" id="IPR050228">
    <property type="entry name" value="Carboxylesterase_BioH"/>
</dbReference>
<evidence type="ECO:0000313" key="4">
    <source>
        <dbReference type="Proteomes" id="UP000401717"/>
    </source>
</evidence>
<dbReference type="PANTHER" id="PTHR43194:SF4">
    <property type="entry name" value="AB HYDROLASE-1 DOMAIN-CONTAINING PROTEIN"/>
    <property type="match status" value="1"/>
</dbReference>
<dbReference type="InterPro" id="IPR029058">
    <property type="entry name" value="AB_hydrolase_fold"/>
</dbReference>
<keyword evidence="5" id="KW-1185">Reference proteome</keyword>
<dbReference type="Pfam" id="PF12697">
    <property type="entry name" value="Abhydrolase_6"/>
    <property type="match status" value="1"/>
</dbReference>